<evidence type="ECO:0000259" key="12">
    <source>
        <dbReference type="SMART" id="SM00986"/>
    </source>
</evidence>
<dbReference type="AlphaFoldDB" id="A0A3A8A8J3"/>
<comment type="subcellular location">
    <subcellularLocation>
        <location evidence="9">Cytoplasm</location>
    </subcellularLocation>
</comment>
<keyword evidence="6 9" id="KW-0227">DNA damage</keyword>
<keyword evidence="7 9" id="KW-0378">Hydrolase</keyword>
<dbReference type="InterPro" id="IPR002043">
    <property type="entry name" value="UDG_fam1"/>
</dbReference>
<dbReference type="SUPFAM" id="SSF52141">
    <property type="entry name" value="Uracil-DNA glycosylase-like"/>
    <property type="match status" value="1"/>
</dbReference>
<dbReference type="SMART" id="SM00987">
    <property type="entry name" value="UreE_C"/>
    <property type="match status" value="1"/>
</dbReference>
<evidence type="ECO:0000256" key="5">
    <source>
        <dbReference type="ARBA" id="ARBA00018429"/>
    </source>
</evidence>
<keyword evidence="13" id="KW-0326">Glycosidase</keyword>
<dbReference type="InterPro" id="IPR018085">
    <property type="entry name" value="Ura-DNA_Glyclase_AS"/>
</dbReference>
<evidence type="ECO:0000256" key="6">
    <source>
        <dbReference type="ARBA" id="ARBA00022763"/>
    </source>
</evidence>
<dbReference type="GO" id="GO:0005737">
    <property type="term" value="C:cytoplasm"/>
    <property type="evidence" value="ECO:0007669"/>
    <property type="project" value="UniProtKB-SubCell"/>
</dbReference>
<dbReference type="NCBIfam" id="NF003588">
    <property type="entry name" value="PRK05254.1-1"/>
    <property type="match status" value="1"/>
</dbReference>
<dbReference type="InterPro" id="IPR005122">
    <property type="entry name" value="Uracil-DNA_glycosylase-like"/>
</dbReference>
<dbReference type="PANTHER" id="PTHR11264">
    <property type="entry name" value="URACIL-DNA GLYCOSYLASE"/>
    <property type="match status" value="1"/>
</dbReference>
<evidence type="ECO:0000256" key="4">
    <source>
        <dbReference type="ARBA" id="ARBA00012030"/>
    </source>
</evidence>
<evidence type="ECO:0000256" key="1">
    <source>
        <dbReference type="ARBA" id="ARBA00001400"/>
    </source>
</evidence>
<dbReference type="NCBIfam" id="TIGR00628">
    <property type="entry name" value="ung"/>
    <property type="match status" value="1"/>
</dbReference>
<proteinExistence type="inferred from homology"/>
<dbReference type="Pfam" id="PF03167">
    <property type="entry name" value="UDG"/>
    <property type="match status" value="1"/>
</dbReference>
<comment type="catalytic activity">
    <reaction evidence="1 9 11">
        <text>Hydrolyzes single-stranded DNA or mismatched double-stranded DNA and polynucleotides, releasing free uracil.</text>
        <dbReference type="EC" id="3.2.2.27"/>
    </reaction>
</comment>
<evidence type="ECO:0000313" key="14">
    <source>
        <dbReference type="Proteomes" id="UP000246132"/>
    </source>
</evidence>
<dbReference type="EMBL" id="QFWV02000006">
    <property type="protein sequence ID" value="RKF06622.1"/>
    <property type="molecule type" value="Genomic_DNA"/>
</dbReference>
<evidence type="ECO:0000256" key="9">
    <source>
        <dbReference type="HAMAP-Rule" id="MF_00148"/>
    </source>
</evidence>
<comment type="caution">
    <text evidence="13">The sequence shown here is derived from an EMBL/GenBank/DDBJ whole genome shotgun (WGS) entry which is preliminary data.</text>
</comment>
<dbReference type="NCBIfam" id="NF003589">
    <property type="entry name" value="PRK05254.1-2"/>
    <property type="match status" value="1"/>
</dbReference>
<evidence type="ECO:0000256" key="2">
    <source>
        <dbReference type="ARBA" id="ARBA00002631"/>
    </source>
</evidence>
<dbReference type="OrthoDB" id="9804372at2"/>
<dbReference type="GO" id="GO:0097510">
    <property type="term" value="P:base-excision repair, AP site formation via deaminated base removal"/>
    <property type="evidence" value="ECO:0007669"/>
    <property type="project" value="TreeGrafter"/>
</dbReference>
<evidence type="ECO:0000256" key="3">
    <source>
        <dbReference type="ARBA" id="ARBA00008184"/>
    </source>
</evidence>
<evidence type="ECO:0000256" key="10">
    <source>
        <dbReference type="PROSITE-ProRule" id="PRU10072"/>
    </source>
</evidence>
<dbReference type="GO" id="GO:0004844">
    <property type="term" value="F:uracil DNA N-glycosylase activity"/>
    <property type="evidence" value="ECO:0007669"/>
    <property type="project" value="UniProtKB-UniRule"/>
</dbReference>
<dbReference type="EC" id="3.2.2.27" evidence="4 9"/>
<dbReference type="HAMAP" id="MF_00148">
    <property type="entry name" value="UDG"/>
    <property type="match status" value="1"/>
</dbReference>
<evidence type="ECO:0000256" key="7">
    <source>
        <dbReference type="ARBA" id="ARBA00022801"/>
    </source>
</evidence>
<dbReference type="Gene3D" id="3.40.470.10">
    <property type="entry name" value="Uracil-DNA glycosylase-like domain"/>
    <property type="match status" value="1"/>
</dbReference>
<feature type="active site" description="Proton acceptor" evidence="9 10">
    <location>
        <position position="92"/>
    </location>
</feature>
<accession>A0A3A8A8J3</accession>
<reference evidence="13 14" key="1">
    <citation type="journal article" date="2018" name="Int. J. Syst. Bacteriol.">
        <title>Oceaniradius stylonemae gen. nov., sp. nov., isolated from a red alga, Stylonema cornu-cervi.</title>
        <authorList>
            <person name="Jeong S."/>
        </authorList>
    </citation>
    <scope>NUCLEOTIDE SEQUENCE [LARGE SCALE GENOMIC DNA]</scope>
    <source>
        <strain evidence="13 14">StC1</strain>
    </source>
</reference>
<feature type="domain" description="Uracil-DNA glycosylase-like" evidence="12">
    <location>
        <begin position="77"/>
        <end position="237"/>
    </location>
</feature>
<organism evidence="13 14">
    <name type="scientific">Oceaniradius stylonematis</name>
    <dbReference type="NCBI Taxonomy" id="2184161"/>
    <lineage>
        <taxon>Bacteria</taxon>
        <taxon>Pseudomonadati</taxon>
        <taxon>Pseudomonadota</taxon>
        <taxon>Alphaproteobacteria</taxon>
        <taxon>Hyphomicrobiales</taxon>
        <taxon>Ahrensiaceae</taxon>
        <taxon>Oceaniradius</taxon>
    </lineage>
</organism>
<dbReference type="CDD" id="cd10027">
    <property type="entry name" value="UDG-F1-like"/>
    <property type="match status" value="1"/>
</dbReference>
<dbReference type="FunFam" id="3.40.470.10:FF:000001">
    <property type="entry name" value="Uracil-DNA glycosylase"/>
    <property type="match status" value="1"/>
</dbReference>
<comment type="similarity">
    <text evidence="3 9 11">Belongs to the uracil-DNA glycosylase (UDG) superfamily. UNG family.</text>
</comment>
<dbReference type="PANTHER" id="PTHR11264:SF0">
    <property type="entry name" value="URACIL-DNA GLYCOSYLASE"/>
    <property type="match status" value="1"/>
</dbReference>
<dbReference type="NCBIfam" id="NF003592">
    <property type="entry name" value="PRK05254.1-5"/>
    <property type="match status" value="1"/>
</dbReference>
<dbReference type="InterPro" id="IPR036895">
    <property type="entry name" value="Uracil-DNA_glycosylase-like_sf"/>
</dbReference>
<evidence type="ECO:0000256" key="11">
    <source>
        <dbReference type="RuleBase" id="RU003780"/>
    </source>
</evidence>
<protein>
    <recommendedName>
        <fullName evidence="5 9">Uracil-DNA glycosylase</fullName>
        <shortName evidence="9">UDG</shortName>
        <ecNumber evidence="4 9">3.2.2.27</ecNumber>
    </recommendedName>
</protein>
<dbReference type="PROSITE" id="PS00130">
    <property type="entry name" value="U_DNA_GLYCOSYLASE"/>
    <property type="match status" value="1"/>
</dbReference>
<dbReference type="SMART" id="SM00986">
    <property type="entry name" value="UDG"/>
    <property type="match status" value="1"/>
</dbReference>
<gene>
    <name evidence="9" type="primary">ung</name>
    <name evidence="13" type="ORF">DEM25_010190</name>
</gene>
<dbReference type="NCBIfam" id="NF003591">
    <property type="entry name" value="PRK05254.1-4"/>
    <property type="match status" value="1"/>
</dbReference>
<dbReference type="Proteomes" id="UP000246132">
    <property type="component" value="Unassembled WGS sequence"/>
</dbReference>
<sequence>MTIARASHCLAVRRLSRHYGDLNRCPTMVKLHESWLAPLQAEFDSSYMADLRQFLVAEKAAGKRIFPPGGEWFHALDATPLDRVKIVILGQDPYHGPGQAHGLCFSVCPGVRIPPSLVNIYKEMETDLGVAPASHGHLEHWAKQGVLLLNSVLTVEAHQAASHRGRGWERFTDAVIRLVDARDQAVVFILWGSYAQKKAAFVDRSKHLVLKAPHPSPLSAHNGFFGSKPFSQANAFLEANGLEPIDWRLPEAV</sequence>
<keyword evidence="14" id="KW-1185">Reference proteome</keyword>
<evidence type="ECO:0000313" key="13">
    <source>
        <dbReference type="EMBL" id="RKF06622.1"/>
    </source>
</evidence>
<name>A0A3A8A8J3_9HYPH</name>
<keyword evidence="9" id="KW-0963">Cytoplasm</keyword>
<comment type="function">
    <text evidence="2 9 11">Excises uracil residues from the DNA which can arise as a result of misincorporation of dUMP residues by DNA polymerase or due to deamination of cytosine.</text>
</comment>
<keyword evidence="8 9" id="KW-0234">DNA repair</keyword>
<evidence type="ECO:0000256" key="8">
    <source>
        <dbReference type="ARBA" id="ARBA00023204"/>
    </source>
</evidence>